<gene>
    <name evidence="1" type="ORF">PAECIP111802_02461</name>
</gene>
<dbReference type="PANTHER" id="PTHR31902:SF22">
    <property type="entry name" value="SLL1203 PROTEIN"/>
    <property type="match status" value="1"/>
</dbReference>
<organism evidence="1 2">
    <name type="scientific">Paenibacillus allorhizosphaerae</name>
    <dbReference type="NCBI Taxonomy" id="2849866"/>
    <lineage>
        <taxon>Bacteria</taxon>
        <taxon>Bacillati</taxon>
        <taxon>Bacillota</taxon>
        <taxon>Bacilli</taxon>
        <taxon>Bacillales</taxon>
        <taxon>Paenibacillaceae</taxon>
        <taxon>Paenibacillus</taxon>
    </lineage>
</organism>
<dbReference type="InterPro" id="IPR009737">
    <property type="entry name" value="Aim32/Apd1-like"/>
</dbReference>
<evidence type="ECO:0000313" key="2">
    <source>
        <dbReference type="Proteomes" id="UP000730618"/>
    </source>
</evidence>
<dbReference type="Proteomes" id="UP000730618">
    <property type="component" value="Unassembled WGS sequence"/>
</dbReference>
<name>A0ABN7TM36_9BACL</name>
<reference evidence="1 2" key="1">
    <citation type="submission" date="2021-06" db="EMBL/GenBank/DDBJ databases">
        <authorList>
            <person name="Criscuolo A."/>
        </authorList>
    </citation>
    <scope>NUCLEOTIDE SEQUENCE [LARGE SCALE GENOMIC DNA]</scope>
    <source>
        <strain evidence="2">CIP 111802</strain>
    </source>
</reference>
<dbReference type="Pfam" id="PF06999">
    <property type="entry name" value="Suc_Fer-like"/>
    <property type="match status" value="1"/>
</dbReference>
<dbReference type="PANTHER" id="PTHR31902">
    <property type="entry name" value="ACTIN PATCHES DISTAL PROTEIN 1"/>
    <property type="match status" value="1"/>
</dbReference>
<evidence type="ECO:0008006" key="3">
    <source>
        <dbReference type="Google" id="ProtNLM"/>
    </source>
</evidence>
<protein>
    <recommendedName>
        <fullName evidence="3">Sucrase ferredoxin</fullName>
    </recommendedName>
</protein>
<evidence type="ECO:0000313" key="1">
    <source>
        <dbReference type="EMBL" id="CAG7638627.1"/>
    </source>
</evidence>
<dbReference type="CDD" id="cd03062">
    <property type="entry name" value="TRX_Fd_Sucrase"/>
    <property type="match status" value="1"/>
</dbReference>
<comment type="caution">
    <text evidence="1">The sequence shown here is derived from an EMBL/GenBank/DDBJ whole genome shotgun (WGS) entry which is preliminary data.</text>
</comment>
<sequence>MFVCTHGSHDVCCGKFGYFIYKEIDDRYALHSGGSLRVWRTSHFGGHRHAPTMIDFPECRYWAQITPGLLDALLLRKGGFEHIARNYRGWGRIGTFEQVAEREIFLREGWDWIKYKKQAVLRRKDDTSAVVRLSFWRSEDGAECETYEVEVCISGKVETGGCGHGWGEARQFTVSNVAKVSASDTETTV</sequence>
<proteinExistence type="predicted"/>
<accession>A0ABN7TM36</accession>
<keyword evidence="2" id="KW-1185">Reference proteome</keyword>
<dbReference type="EMBL" id="CAJVCE010000006">
    <property type="protein sequence ID" value="CAG7638627.1"/>
    <property type="molecule type" value="Genomic_DNA"/>
</dbReference>